<evidence type="ECO:0000313" key="4">
    <source>
        <dbReference type="EnsemblMetazoa" id="AALFPA23_007675.P10263"/>
    </source>
</evidence>
<reference evidence="5" key="1">
    <citation type="journal article" date="2015" name="Proc. Natl. Acad. Sci. U.S.A.">
        <title>Genome sequence of the Asian Tiger mosquito, Aedes albopictus, reveals insights into its biology, genetics, and evolution.</title>
        <authorList>
            <person name="Chen X.G."/>
            <person name="Jiang X."/>
            <person name="Gu J."/>
            <person name="Xu M."/>
            <person name="Wu Y."/>
            <person name="Deng Y."/>
            <person name="Zhang C."/>
            <person name="Bonizzoni M."/>
            <person name="Dermauw W."/>
            <person name="Vontas J."/>
            <person name="Armbruster P."/>
            <person name="Huang X."/>
            <person name="Yang Y."/>
            <person name="Zhang H."/>
            <person name="He W."/>
            <person name="Peng H."/>
            <person name="Liu Y."/>
            <person name="Wu K."/>
            <person name="Chen J."/>
            <person name="Lirakis M."/>
            <person name="Topalis P."/>
            <person name="Van Leeuwen T."/>
            <person name="Hall A.B."/>
            <person name="Jiang X."/>
            <person name="Thorpe C."/>
            <person name="Mueller R.L."/>
            <person name="Sun C."/>
            <person name="Waterhouse R.M."/>
            <person name="Yan G."/>
            <person name="Tu Z.J."/>
            <person name="Fang X."/>
            <person name="James A.A."/>
        </authorList>
    </citation>
    <scope>NUCLEOTIDE SEQUENCE [LARGE SCALE GENOMIC DNA]</scope>
    <source>
        <strain evidence="5">Foshan</strain>
    </source>
</reference>
<organism evidence="4 5">
    <name type="scientific">Aedes albopictus</name>
    <name type="common">Asian tiger mosquito</name>
    <name type="synonym">Stegomyia albopicta</name>
    <dbReference type="NCBI Taxonomy" id="7160"/>
    <lineage>
        <taxon>Eukaryota</taxon>
        <taxon>Metazoa</taxon>
        <taxon>Ecdysozoa</taxon>
        <taxon>Arthropoda</taxon>
        <taxon>Hexapoda</taxon>
        <taxon>Insecta</taxon>
        <taxon>Pterygota</taxon>
        <taxon>Neoptera</taxon>
        <taxon>Endopterygota</taxon>
        <taxon>Diptera</taxon>
        <taxon>Nematocera</taxon>
        <taxon>Culicoidea</taxon>
        <taxon>Culicidae</taxon>
        <taxon>Culicinae</taxon>
        <taxon>Aedini</taxon>
        <taxon>Aedes</taxon>
        <taxon>Stegomyia</taxon>
    </lineage>
</organism>
<dbReference type="GeneID" id="134290710"/>
<proteinExistence type="predicted"/>
<evidence type="ECO:0000256" key="1">
    <source>
        <dbReference type="PROSITE-ProRule" id="PRU00047"/>
    </source>
</evidence>
<reference evidence="4" key="2">
    <citation type="submission" date="2025-05" db="UniProtKB">
        <authorList>
            <consortium name="EnsemblMetazoa"/>
        </authorList>
    </citation>
    <scope>IDENTIFICATION</scope>
    <source>
        <strain evidence="4">Foshan</strain>
    </source>
</reference>
<dbReference type="CDD" id="cd01647">
    <property type="entry name" value="RT_LTR"/>
    <property type="match status" value="1"/>
</dbReference>
<dbReference type="InterPro" id="IPR021109">
    <property type="entry name" value="Peptidase_aspartic_dom_sf"/>
</dbReference>
<dbReference type="InterPro" id="IPR000477">
    <property type="entry name" value="RT_dom"/>
</dbReference>
<dbReference type="InterPro" id="IPR050951">
    <property type="entry name" value="Retrovirus_Pol_polyprotein"/>
</dbReference>
<keyword evidence="5" id="KW-1185">Reference proteome</keyword>
<evidence type="ECO:0000259" key="2">
    <source>
        <dbReference type="PROSITE" id="PS50158"/>
    </source>
</evidence>
<dbReference type="SUPFAM" id="SSF50630">
    <property type="entry name" value="Acid proteases"/>
    <property type="match status" value="1"/>
</dbReference>
<dbReference type="RefSeq" id="XP_062713871.1">
    <property type="nucleotide sequence ID" value="XM_062857887.1"/>
</dbReference>
<dbReference type="Gene3D" id="3.30.70.270">
    <property type="match status" value="1"/>
</dbReference>
<evidence type="ECO:0000259" key="3">
    <source>
        <dbReference type="PROSITE" id="PS50878"/>
    </source>
</evidence>
<dbReference type="InterPro" id="IPR043128">
    <property type="entry name" value="Rev_trsase/Diguanyl_cyclase"/>
</dbReference>
<evidence type="ECO:0000313" key="5">
    <source>
        <dbReference type="Proteomes" id="UP000069940"/>
    </source>
</evidence>
<dbReference type="Gene3D" id="3.10.10.10">
    <property type="entry name" value="HIV Type 1 Reverse Transcriptase, subunit A, domain 1"/>
    <property type="match status" value="1"/>
</dbReference>
<dbReference type="SUPFAM" id="SSF56672">
    <property type="entry name" value="DNA/RNA polymerases"/>
    <property type="match status" value="1"/>
</dbReference>
<feature type="domain" description="Reverse transcriptase" evidence="3">
    <location>
        <begin position="301"/>
        <end position="448"/>
    </location>
</feature>
<dbReference type="PROSITE" id="PS50158">
    <property type="entry name" value="ZF_CCHC"/>
    <property type="match status" value="1"/>
</dbReference>
<dbReference type="InterPro" id="IPR036875">
    <property type="entry name" value="Znf_CCHC_sf"/>
</dbReference>
<dbReference type="EnsemblMetazoa" id="AALFPA23_007675.R10263">
    <property type="protein sequence ID" value="AALFPA23_007675.P10263"/>
    <property type="gene ID" value="AALFPA23_007675"/>
</dbReference>
<protein>
    <recommendedName>
        <fullName evidence="6">Reverse transcriptase domain-containing protein</fullName>
    </recommendedName>
</protein>
<dbReference type="PANTHER" id="PTHR37984">
    <property type="entry name" value="PROTEIN CBG26694"/>
    <property type="match status" value="1"/>
</dbReference>
<evidence type="ECO:0008006" key="6">
    <source>
        <dbReference type="Google" id="ProtNLM"/>
    </source>
</evidence>
<keyword evidence="1" id="KW-0862">Zinc</keyword>
<dbReference type="PANTHER" id="PTHR37984:SF11">
    <property type="entry name" value="INTEGRASE CATALYTIC DOMAIN-CONTAINING PROTEIN"/>
    <property type="match status" value="1"/>
</dbReference>
<dbReference type="InterPro" id="IPR001878">
    <property type="entry name" value="Znf_CCHC"/>
</dbReference>
<dbReference type="Gene3D" id="2.40.70.10">
    <property type="entry name" value="Acid Proteases"/>
    <property type="match status" value="1"/>
</dbReference>
<dbReference type="PROSITE" id="PS50878">
    <property type="entry name" value="RT_POL"/>
    <property type="match status" value="1"/>
</dbReference>
<dbReference type="Pfam" id="PF00098">
    <property type="entry name" value="zf-CCHC"/>
    <property type="match status" value="1"/>
</dbReference>
<accession>A0ABM1YBS4</accession>
<dbReference type="SMART" id="SM00343">
    <property type="entry name" value="ZnF_C2HC"/>
    <property type="match status" value="2"/>
</dbReference>
<dbReference type="SUPFAM" id="SSF57756">
    <property type="entry name" value="Retrovirus zinc finger-like domains"/>
    <property type="match status" value="1"/>
</dbReference>
<dbReference type="Gene3D" id="4.10.60.10">
    <property type="entry name" value="Zinc finger, CCHC-type"/>
    <property type="match status" value="1"/>
</dbReference>
<feature type="domain" description="CCHC-type" evidence="2">
    <location>
        <begin position="51"/>
        <end position="63"/>
    </location>
</feature>
<name>A0ABM1YBS4_AEDAL</name>
<keyword evidence="1" id="KW-0479">Metal-binding</keyword>
<sequence length="448" mass="49929">MTKHPRDSTGEVEVRKVDKFSVGRADRKQERIVKRFVGRPSPYGTVSKVVCYACGKSGHISRDTACPAKGQKCRRCQTLGHFEKACRKRSSTSQDNFVARKIRAVSNESASISTEKDISTDEVEQKVYYTFHTGNEANLMQCEVGGVSIEMIIDSGSDVNLISAGTWETMKAQRVVLQRCTKGGNKILKAYGTDKPLEILGSFEAVVKLGRRSASAEFFVIKTGQRNILGDTTSKQLGVLRVGVDVNQVHHSSPIPFPKIKGVQVRIKMDPTAVPVFQPLRRIPIPLEDAVNRKLDELLAKDIIEPKKGPATWVSPLVVAKKANGEIRLCVDLRRVNQAVIRERHPMPIIEDVLAKIGRGNVWSTLDIKDAFFLLELDEESRSVTTFISHRGLYQFKRLPFGLVSAPEMFQRTMDGILADCEGAYWYLDDVGVEGSTVEEHDTRLSKV</sequence>
<dbReference type="Pfam" id="PF00078">
    <property type="entry name" value="RVT_1"/>
    <property type="match status" value="1"/>
</dbReference>
<keyword evidence="1" id="KW-0863">Zinc-finger</keyword>
<dbReference type="InterPro" id="IPR043502">
    <property type="entry name" value="DNA/RNA_pol_sf"/>
</dbReference>
<dbReference type="Proteomes" id="UP000069940">
    <property type="component" value="Unassembled WGS sequence"/>
</dbReference>